<feature type="binding site" evidence="13">
    <location>
        <position position="426"/>
    </location>
    <ligand>
        <name>Zn(2+)</name>
        <dbReference type="ChEBI" id="CHEBI:29105"/>
        <note>catalytic</note>
    </ligand>
</feature>
<keyword evidence="9 13" id="KW-0067">ATP-binding</keyword>
<evidence type="ECO:0000256" key="10">
    <source>
        <dbReference type="ARBA" id="ARBA00022989"/>
    </source>
</evidence>
<comment type="caution">
    <text evidence="17">The sequence shown here is derived from an EMBL/GenBank/DDBJ whole genome shotgun (WGS) entry which is preliminary data.</text>
</comment>
<keyword evidence="6 13" id="KW-0547">Nucleotide-binding</keyword>
<gene>
    <name evidence="13" type="primary">ftsH</name>
    <name evidence="17" type="ORF">JOC83_003777</name>
</gene>
<protein>
    <recommendedName>
        <fullName evidence="13">ATP-dependent zinc metalloprotease FtsH</fullName>
        <ecNumber evidence="13">3.4.24.-</ecNumber>
    </recommendedName>
</protein>
<dbReference type="Gene3D" id="1.20.58.760">
    <property type="entry name" value="Peptidase M41"/>
    <property type="match status" value="1"/>
</dbReference>
<feature type="binding site" evidence="13">
    <location>
        <position position="430"/>
    </location>
    <ligand>
        <name>Zn(2+)</name>
        <dbReference type="ChEBI" id="CHEBI:29105"/>
        <note>catalytic</note>
    </ligand>
</feature>
<keyword evidence="4 13" id="KW-0812">Transmembrane</keyword>
<dbReference type="PANTHER" id="PTHR23076:SF113">
    <property type="entry name" value="ATP-DEPENDENT ZINC METALLOPROTEASE FTSH 1, CHLOROPLASTIC-RELATED"/>
    <property type="match status" value="1"/>
</dbReference>
<dbReference type="PANTHER" id="PTHR23076">
    <property type="entry name" value="METALLOPROTEASE M41 FTSH"/>
    <property type="match status" value="1"/>
</dbReference>
<dbReference type="InterPro" id="IPR011546">
    <property type="entry name" value="Pept_M41_FtsH_extracell"/>
</dbReference>
<evidence type="ECO:0000256" key="8">
    <source>
        <dbReference type="ARBA" id="ARBA00022833"/>
    </source>
</evidence>
<dbReference type="CDD" id="cd19501">
    <property type="entry name" value="RecA-like_FtsH"/>
    <property type="match status" value="1"/>
</dbReference>
<keyword evidence="13" id="KW-1003">Cell membrane</keyword>
<dbReference type="GO" id="GO:0051301">
    <property type="term" value="P:cell division"/>
    <property type="evidence" value="ECO:0007669"/>
    <property type="project" value="UniProtKB-KW"/>
</dbReference>
<dbReference type="Pfam" id="PF00004">
    <property type="entry name" value="AAA"/>
    <property type="match status" value="1"/>
</dbReference>
<dbReference type="GO" id="GO:0008233">
    <property type="term" value="F:peptidase activity"/>
    <property type="evidence" value="ECO:0007669"/>
    <property type="project" value="UniProtKB-KW"/>
</dbReference>
<keyword evidence="12 13" id="KW-0472">Membrane</keyword>
<evidence type="ECO:0000256" key="5">
    <source>
        <dbReference type="ARBA" id="ARBA00022723"/>
    </source>
</evidence>
<feature type="transmembrane region" description="Helical" evidence="13">
    <location>
        <begin position="112"/>
        <end position="133"/>
    </location>
</feature>
<dbReference type="InterPro" id="IPR041569">
    <property type="entry name" value="AAA_lid_3"/>
</dbReference>
<evidence type="ECO:0000256" key="7">
    <source>
        <dbReference type="ARBA" id="ARBA00022801"/>
    </source>
</evidence>
<evidence type="ECO:0000313" key="17">
    <source>
        <dbReference type="EMBL" id="MBM7704896.1"/>
    </source>
</evidence>
<dbReference type="Gene3D" id="3.40.50.300">
    <property type="entry name" value="P-loop containing nucleotide triphosphate hydrolases"/>
    <property type="match status" value="1"/>
</dbReference>
<evidence type="ECO:0000256" key="12">
    <source>
        <dbReference type="ARBA" id="ARBA00023136"/>
    </source>
</evidence>
<reference evidence="17 18" key="1">
    <citation type="submission" date="2021-01" db="EMBL/GenBank/DDBJ databases">
        <title>Genomic Encyclopedia of Type Strains, Phase IV (KMG-IV): sequencing the most valuable type-strain genomes for metagenomic binning, comparative biology and taxonomic classification.</title>
        <authorList>
            <person name="Goeker M."/>
        </authorList>
    </citation>
    <scope>NUCLEOTIDE SEQUENCE [LARGE SCALE GENOMIC DNA]</scope>
    <source>
        <strain evidence="17 18">DSM 104297</strain>
    </source>
</reference>
<dbReference type="InterPro" id="IPR027417">
    <property type="entry name" value="P-loop_NTPase"/>
</dbReference>
<feature type="active site" evidence="13">
    <location>
        <position position="427"/>
    </location>
</feature>
<dbReference type="RefSeq" id="WP_205188893.1">
    <property type="nucleotide sequence ID" value="NZ_JAFBFC010000010.1"/>
</dbReference>
<proteinExistence type="inferred from homology"/>
<evidence type="ECO:0000256" key="3">
    <source>
        <dbReference type="ARBA" id="ARBA00022670"/>
    </source>
</evidence>
<sequence length="644" mass="71602">MNRIFRNTIFYLLIFLVIIGVVSFFSGSNQQTEPMSYDTFVENLDKGEVTELKLKPERQVYEVRGKLQTYDKDQEFVTYIADGDRALERIDTAAESGALKVDIQPAEETSGWVTFFTSIIPFVIIFILFFFLLNQAQGGGSRVMNFGKSKAKLYNEEKKKVKFKDVAGADEEKQELVEVVEFLKDPRKFAELGARIPKGVLLVGPPGTGKTLLARAVAGEAGVPFFSISGSDFVEMFVGVGASRVRDLFENAKKNAPCIIFIDEIDAVGRQRGAGLGGGHDEREQTLNQLLVEMDGFGANEGIIIVAATNRPDILDPALLRPGRFDRQITVDRPDVNGREAVLKVHARNKPLDESVNLNTIALRTPGFSGADLENLLNEAALVAARQNKKKVDMSDIDEATDRVIAGPAKKSRVISQKERNIVAYHEAGHTIIGVVLDEADMVHKVTIVPRGQAGGYAVMLPKEDRYFMTKPELLDKIVGLLGGRVAEEIIFGEVSTGAHNDFQRATSIARRMVTEYGMSDKLGPMQFGQAQQGQVFLGRDINSEQNYSDAIAHEIDLEIQRIIKESYARATKILTENRDKLELIAQTLLKVETLDAEQIKHLVDHGKLPERTRKSEEDVKVNILTKKEETPKEETSEETKDKE</sequence>
<dbReference type="Pfam" id="PF17862">
    <property type="entry name" value="AAA_lid_3"/>
    <property type="match status" value="1"/>
</dbReference>
<comment type="similarity">
    <text evidence="2 13">In the C-terminal section; belongs to the peptidase M41 family.</text>
</comment>
<keyword evidence="17" id="KW-0132">Cell division</keyword>
<keyword evidence="10 13" id="KW-1133">Transmembrane helix</keyword>
<keyword evidence="5 13" id="KW-0479">Metal-binding</keyword>
<dbReference type="GO" id="GO:0006508">
    <property type="term" value="P:proteolysis"/>
    <property type="evidence" value="ECO:0007669"/>
    <property type="project" value="UniProtKB-KW"/>
</dbReference>
<name>A0ABS2R1L3_9BACI</name>
<dbReference type="InterPro" id="IPR003960">
    <property type="entry name" value="ATPase_AAA_CS"/>
</dbReference>
<dbReference type="InterPro" id="IPR000642">
    <property type="entry name" value="Peptidase_M41"/>
</dbReference>
<feature type="binding site" evidence="13">
    <location>
        <position position="502"/>
    </location>
    <ligand>
        <name>Zn(2+)</name>
        <dbReference type="ChEBI" id="CHEBI:29105"/>
        <note>catalytic</note>
    </ligand>
</feature>
<comment type="cofactor">
    <cofactor evidence="13">
        <name>Zn(2+)</name>
        <dbReference type="ChEBI" id="CHEBI:29105"/>
    </cofactor>
    <text evidence="13">Binds 1 zinc ion per subunit.</text>
</comment>
<dbReference type="Gene3D" id="1.10.8.60">
    <property type="match status" value="1"/>
</dbReference>
<comment type="subcellular location">
    <subcellularLocation>
        <location evidence="13">Cell membrane</location>
        <topology evidence="13">Multi-pass membrane protein</topology>
        <orientation evidence="13">Cytoplasmic side</orientation>
    </subcellularLocation>
    <subcellularLocation>
        <location evidence="1">Membrane</location>
    </subcellularLocation>
</comment>
<evidence type="ECO:0000256" key="1">
    <source>
        <dbReference type="ARBA" id="ARBA00004370"/>
    </source>
</evidence>
<evidence type="ECO:0000313" key="18">
    <source>
        <dbReference type="Proteomes" id="UP000809829"/>
    </source>
</evidence>
<dbReference type="Proteomes" id="UP000809829">
    <property type="component" value="Unassembled WGS sequence"/>
</dbReference>
<evidence type="ECO:0000256" key="6">
    <source>
        <dbReference type="ARBA" id="ARBA00022741"/>
    </source>
</evidence>
<dbReference type="Pfam" id="PF01434">
    <property type="entry name" value="Peptidase_M41"/>
    <property type="match status" value="1"/>
</dbReference>
<evidence type="ECO:0000256" key="2">
    <source>
        <dbReference type="ARBA" id="ARBA00010044"/>
    </source>
</evidence>
<feature type="region of interest" description="Disordered" evidence="15">
    <location>
        <begin position="608"/>
        <end position="644"/>
    </location>
</feature>
<dbReference type="SMART" id="SM00382">
    <property type="entry name" value="AAA"/>
    <property type="match status" value="1"/>
</dbReference>
<dbReference type="SUPFAM" id="SSF52540">
    <property type="entry name" value="P-loop containing nucleoside triphosphate hydrolases"/>
    <property type="match status" value="1"/>
</dbReference>
<feature type="domain" description="AAA+ ATPase" evidence="16">
    <location>
        <begin position="196"/>
        <end position="335"/>
    </location>
</feature>
<dbReference type="InterPro" id="IPR037219">
    <property type="entry name" value="Peptidase_M41-like"/>
</dbReference>
<keyword evidence="17" id="KW-0131">Cell cycle</keyword>
<evidence type="ECO:0000259" key="16">
    <source>
        <dbReference type="SMART" id="SM00382"/>
    </source>
</evidence>
<dbReference type="PROSITE" id="PS00674">
    <property type="entry name" value="AAA"/>
    <property type="match status" value="1"/>
</dbReference>
<evidence type="ECO:0000256" key="11">
    <source>
        <dbReference type="ARBA" id="ARBA00023049"/>
    </source>
</evidence>
<comment type="similarity">
    <text evidence="14">Belongs to the AAA ATPase family.</text>
</comment>
<feature type="transmembrane region" description="Helical" evidence="13">
    <location>
        <begin position="9"/>
        <end position="27"/>
    </location>
</feature>
<dbReference type="EMBL" id="JAFBFC010000010">
    <property type="protein sequence ID" value="MBM7704896.1"/>
    <property type="molecule type" value="Genomic_DNA"/>
</dbReference>
<keyword evidence="11 13" id="KW-0482">Metalloprotease</keyword>
<comment type="subunit">
    <text evidence="13">Homohexamer.</text>
</comment>
<evidence type="ECO:0000256" key="4">
    <source>
        <dbReference type="ARBA" id="ARBA00022692"/>
    </source>
</evidence>
<comment type="similarity">
    <text evidence="13">In the central section; belongs to the AAA ATPase family.</text>
</comment>
<evidence type="ECO:0000256" key="14">
    <source>
        <dbReference type="RuleBase" id="RU003651"/>
    </source>
</evidence>
<keyword evidence="7 13" id="KW-0378">Hydrolase</keyword>
<dbReference type="Pfam" id="PF06480">
    <property type="entry name" value="FtsH_ext"/>
    <property type="match status" value="1"/>
</dbReference>
<evidence type="ECO:0000256" key="15">
    <source>
        <dbReference type="SAM" id="MobiDB-lite"/>
    </source>
</evidence>
<dbReference type="InterPro" id="IPR003593">
    <property type="entry name" value="AAA+_ATPase"/>
</dbReference>
<dbReference type="NCBIfam" id="TIGR01241">
    <property type="entry name" value="FtsH_fam"/>
    <property type="match status" value="1"/>
</dbReference>
<keyword evidence="8 13" id="KW-0862">Zinc</keyword>
<comment type="function">
    <text evidence="13">Acts as a processive, ATP-dependent zinc metallopeptidase for both cytoplasmic and membrane proteins. Plays a role in the quality control of integral membrane proteins.</text>
</comment>
<dbReference type="InterPro" id="IPR003959">
    <property type="entry name" value="ATPase_AAA_core"/>
</dbReference>
<dbReference type="SUPFAM" id="SSF140990">
    <property type="entry name" value="FtsH protease domain-like"/>
    <property type="match status" value="1"/>
</dbReference>
<dbReference type="InterPro" id="IPR005936">
    <property type="entry name" value="FtsH"/>
</dbReference>
<feature type="binding site" evidence="13">
    <location>
        <begin position="204"/>
        <end position="211"/>
    </location>
    <ligand>
        <name>ATP</name>
        <dbReference type="ChEBI" id="CHEBI:30616"/>
    </ligand>
</feature>
<evidence type="ECO:0000256" key="9">
    <source>
        <dbReference type="ARBA" id="ARBA00022840"/>
    </source>
</evidence>
<keyword evidence="3 13" id="KW-0645">Protease</keyword>
<dbReference type="EC" id="3.4.24.-" evidence="13"/>
<dbReference type="HAMAP" id="MF_01458">
    <property type="entry name" value="FtsH"/>
    <property type="match status" value="1"/>
</dbReference>
<evidence type="ECO:0000256" key="13">
    <source>
        <dbReference type="HAMAP-Rule" id="MF_01458"/>
    </source>
</evidence>
<keyword evidence="18" id="KW-1185">Reference proteome</keyword>
<accession>A0ABS2R1L3</accession>
<organism evidence="17 18">
    <name type="scientific">Priestia iocasae</name>
    <dbReference type="NCBI Taxonomy" id="2291674"/>
    <lineage>
        <taxon>Bacteria</taxon>
        <taxon>Bacillati</taxon>
        <taxon>Bacillota</taxon>
        <taxon>Bacilli</taxon>
        <taxon>Bacillales</taxon>
        <taxon>Bacillaceae</taxon>
        <taxon>Priestia</taxon>
    </lineage>
</organism>